<feature type="domain" description="HTH merR-type" evidence="1">
    <location>
        <begin position="1"/>
        <end position="50"/>
    </location>
</feature>
<dbReference type="GO" id="GO:0006355">
    <property type="term" value="P:regulation of DNA-templated transcription"/>
    <property type="evidence" value="ECO:0007669"/>
    <property type="project" value="InterPro"/>
</dbReference>
<evidence type="ECO:0000313" key="4">
    <source>
        <dbReference type="Proteomes" id="UP000050571"/>
    </source>
</evidence>
<dbReference type="GO" id="GO:0003677">
    <property type="term" value="F:DNA binding"/>
    <property type="evidence" value="ECO:0007669"/>
    <property type="project" value="InterPro"/>
</dbReference>
<evidence type="ECO:0000259" key="2">
    <source>
        <dbReference type="PROSITE" id="PS51736"/>
    </source>
</evidence>
<dbReference type="GO" id="GO:0000150">
    <property type="term" value="F:DNA strand exchange activity"/>
    <property type="evidence" value="ECO:0007669"/>
    <property type="project" value="InterPro"/>
</dbReference>
<dbReference type="EMBL" id="HE815464">
    <property type="protein sequence ID" value="CCH63525.1"/>
    <property type="molecule type" value="Genomic_DNA"/>
</dbReference>
<organism evidence="3 4">
    <name type="scientific">Campylobacter phage CP21</name>
    <dbReference type="NCBI Taxonomy" id="2881391"/>
    <lineage>
        <taxon>Viruses</taxon>
        <taxon>Duplodnaviria</taxon>
        <taxon>Heunggongvirae</taxon>
        <taxon>Uroviricota</taxon>
        <taxon>Caudoviricetes</taxon>
        <taxon>Connertonviridae</taxon>
        <taxon>Firehammervirus</taxon>
        <taxon>Firehammervirus CP21</taxon>
    </lineage>
</organism>
<reference evidence="3 4" key="1">
    <citation type="journal article" date="2012" name="J. Virol.">
        <title>The Complete Genome Sequence of Bacteriophage CP21 Reveals Modular Shuffling in Campylobacter Group II Phages.</title>
        <authorList>
            <person name="Hammerl J.A."/>
            <person name="Jackel C."/>
            <person name="Reetz J."/>
            <person name="Hertwig S."/>
        </authorList>
    </citation>
    <scope>NUCLEOTIDE SEQUENCE [LARGE SCALE GENOMIC DNA]</scope>
</reference>
<dbReference type="Gene3D" id="1.10.287.2170">
    <property type="match status" value="1"/>
</dbReference>
<dbReference type="Proteomes" id="UP000050571">
    <property type="component" value="Segment"/>
</dbReference>
<dbReference type="Gene3D" id="1.10.1660.10">
    <property type="match status" value="1"/>
</dbReference>
<dbReference type="GeneID" id="14010873"/>
<protein>
    <submittedName>
        <fullName evidence="3">Transposase, IS607 family</fullName>
    </submittedName>
</protein>
<feature type="domain" description="Resolvase/invertase-type recombinase catalytic" evidence="2">
    <location>
        <begin position="56"/>
        <end position="204"/>
    </location>
</feature>
<evidence type="ECO:0000259" key="1">
    <source>
        <dbReference type="PROSITE" id="PS50937"/>
    </source>
</evidence>
<dbReference type="InterPro" id="IPR000551">
    <property type="entry name" value="MerR-type_HTH_dom"/>
</dbReference>
<gene>
    <name evidence="3" type="primary">CP21_063</name>
</gene>
<dbReference type="SUPFAM" id="SSF46955">
    <property type="entry name" value="Putative DNA-binding domain"/>
    <property type="match status" value="1"/>
</dbReference>
<dbReference type="InterPro" id="IPR051491">
    <property type="entry name" value="Recombinase/Transposase-rel"/>
</dbReference>
<proteinExistence type="predicted"/>
<keyword evidence="4" id="KW-1185">Reference proteome</keyword>
<dbReference type="InterPro" id="IPR036162">
    <property type="entry name" value="Resolvase-like_N_sf"/>
</dbReference>
<accession>I7JC24</accession>
<dbReference type="CDD" id="cd04761">
    <property type="entry name" value="HTH_MerR-SF"/>
    <property type="match status" value="1"/>
</dbReference>
<evidence type="ECO:0000313" key="3">
    <source>
        <dbReference type="EMBL" id="CCH63525.1"/>
    </source>
</evidence>
<dbReference type="Pfam" id="PF13411">
    <property type="entry name" value="MerR_1"/>
    <property type="match status" value="1"/>
</dbReference>
<sequence>MYSIGEFSRIIGVTRTTLRNWDKTNKLKPILLESGHRRYTDEHLSKIKHIDSDDKLNIVYCRESTKSQKKSLDLQIENIKQFCLKQGISIDKCISEFGSGLNFKRRGFLEILNLAINGKIDRLIIYYKDRLCRFGFEMFEELSKKYNFKIIVVDNTETKSRDKEFADDIIAIIHFFSMRLYESRTYKKNLKDAEESIQKSKRRNINRYK</sequence>
<dbReference type="RefSeq" id="YP_007005133.1">
    <property type="nucleotide sequence ID" value="NC_019507.1"/>
</dbReference>
<dbReference type="Pfam" id="PF00239">
    <property type="entry name" value="Resolvase"/>
    <property type="match status" value="1"/>
</dbReference>
<dbReference type="SMART" id="SM00857">
    <property type="entry name" value="Resolvase"/>
    <property type="match status" value="1"/>
</dbReference>
<dbReference type="InterPro" id="IPR048046">
    <property type="entry name" value="Transpos_IS607"/>
</dbReference>
<dbReference type="PROSITE" id="PS51736">
    <property type="entry name" value="RECOMBINASES_3"/>
    <property type="match status" value="1"/>
</dbReference>
<dbReference type="SMART" id="SM00422">
    <property type="entry name" value="HTH_MERR"/>
    <property type="match status" value="1"/>
</dbReference>
<dbReference type="SUPFAM" id="SSF53041">
    <property type="entry name" value="Resolvase-like"/>
    <property type="match status" value="1"/>
</dbReference>
<dbReference type="KEGG" id="vg:14010873"/>
<dbReference type="FunFam" id="3.40.50.1390:FF:000002">
    <property type="entry name" value="ORF1 in transposon ISC1904"/>
    <property type="match status" value="1"/>
</dbReference>
<dbReference type="Gene3D" id="3.40.50.1390">
    <property type="entry name" value="Resolvase, N-terminal catalytic domain"/>
    <property type="match status" value="1"/>
</dbReference>
<dbReference type="NCBIfam" id="NF033518">
    <property type="entry name" value="transpos_IS607"/>
    <property type="match status" value="1"/>
</dbReference>
<dbReference type="InterPro" id="IPR006119">
    <property type="entry name" value="Resolv_N"/>
</dbReference>
<dbReference type="PANTHER" id="PTHR36172:SF1">
    <property type="entry name" value="RESOLVASE-RELATED"/>
    <property type="match status" value="1"/>
</dbReference>
<dbReference type="PROSITE" id="PS50937">
    <property type="entry name" value="HTH_MERR_2"/>
    <property type="match status" value="1"/>
</dbReference>
<dbReference type="PANTHER" id="PTHR36172">
    <property type="match status" value="1"/>
</dbReference>
<dbReference type="InterPro" id="IPR009061">
    <property type="entry name" value="DNA-bd_dom_put_sf"/>
</dbReference>
<name>I7JC24_9CAUD</name>